<protein>
    <recommendedName>
        <fullName evidence="13">Carrier domain-containing protein</fullName>
    </recommendedName>
</protein>
<dbReference type="Gene3D" id="3.40.50.720">
    <property type="entry name" value="NAD(P)-binding Rossmann-like Domain"/>
    <property type="match status" value="3"/>
</dbReference>
<dbReference type="SMART" id="SM00825">
    <property type="entry name" value="PKS_KS"/>
    <property type="match status" value="1"/>
</dbReference>
<dbReference type="SUPFAM" id="SSF52151">
    <property type="entry name" value="FabD/lysophospholipase-like"/>
    <property type="match status" value="1"/>
</dbReference>
<dbReference type="GO" id="GO:1901336">
    <property type="term" value="P:lactone biosynthetic process"/>
    <property type="evidence" value="ECO:0007669"/>
    <property type="project" value="UniProtKB-ARBA"/>
</dbReference>
<evidence type="ECO:0000256" key="5">
    <source>
        <dbReference type="ARBA" id="ARBA00023002"/>
    </source>
</evidence>
<dbReference type="InterPro" id="IPR016036">
    <property type="entry name" value="Malonyl_transacylase_ACP-bd"/>
</dbReference>
<evidence type="ECO:0000256" key="8">
    <source>
        <dbReference type="PROSITE-ProRule" id="PRU01363"/>
    </source>
</evidence>
<dbReference type="Pfam" id="PF00109">
    <property type="entry name" value="ketoacyl-synt"/>
    <property type="match status" value="1"/>
</dbReference>
<dbReference type="Pfam" id="PF23114">
    <property type="entry name" value="NAD-bd_HRPKS_sdrA"/>
    <property type="match status" value="1"/>
</dbReference>
<dbReference type="FunFam" id="3.40.50.720:FF:000209">
    <property type="entry name" value="Polyketide synthase Pks12"/>
    <property type="match status" value="1"/>
</dbReference>
<evidence type="ECO:0000256" key="7">
    <source>
        <dbReference type="ARBA" id="ARBA00023315"/>
    </source>
</evidence>
<dbReference type="InterPro" id="IPR014030">
    <property type="entry name" value="Ketoacyl_synth_N"/>
</dbReference>
<dbReference type="SMART" id="SM00829">
    <property type="entry name" value="PKS_ER"/>
    <property type="match status" value="1"/>
</dbReference>
<dbReference type="Pfam" id="PF21089">
    <property type="entry name" value="PKS_DH_N"/>
    <property type="match status" value="1"/>
</dbReference>
<dbReference type="SMART" id="SM00826">
    <property type="entry name" value="PKS_DH"/>
    <property type="match status" value="1"/>
</dbReference>
<dbReference type="SUPFAM" id="SSF50129">
    <property type="entry name" value="GroES-like"/>
    <property type="match status" value="1"/>
</dbReference>
<gene>
    <name evidence="11" type="ORF">NPX13_g7492</name>
</gene>
<dbReference type="CDD" id="cd05195">
    <property type="entry name" value="enoyl_red"/>
    <property type="match status" value="1"/>
</dbReference>
<feature type="region of interest" description="C-terminal hotdog fold" evidence="8">
    <location>
        <begin position="1002"/>
        <end position="1152"/>
    </location>
</feature>
<keyword evidence="6" id="KW-0511">Multifunctional enzyme</keyword>
<dbReference type="InterPro" id="IPR057326">
    <property type="entry name" value="KR_dom"/>
</dbReference>
<dbReference type="SUPFAM" id="SSF53901">
    <property type="entry name" value="Thiolase-like"/>
    <property type="match status" value="1"/>
</dbReference>
<dbReference type="GO" id="GO:0006633">
    <property type="term" value="P:fatty acid biosynthetic process"/>
    <property type="evidence" value="ECO:0007669"/>
    <property type="project" value="InterPro"/>
</dbReference>
<dbReference type="CDD" id="cd00833">
    <property type="entry name" value="PKS"/>
    <property type="match status" value="1"/>
</dbReference>
<dbReference type="InterPro" id="IPR016035">
    <property type="entry name" value="Acyl_Trfase/lysoPLipase"/>
</dbReference>
<feature type="region of interest" description="N-terminal hotdog fold" evidence="8">
    <location>
        <begin position="851"/>
        <end position="989"/>
    </location>
</feature>
<dbReference type="InterPro" id="IPR049900">
    <property type="entry name" value="PKS_mFAS_DH"/>
</dbReference>
<evidence type="ECO:0000259" key="10">
    <source>
        <dbReference type="PROSITE" id="PS52019"/>
    </source>
</evidence>
<dbReference type="InterPro" id="IPR020807">
    <property type="entry name" value="PKS_DH"/>
</dbReference>
<sequence>MPSTTQMAIAQGVSLPRGGYFLDEDCRQFENSFFGINNLEALYMDPQQRKLLETVFECLENAGIPLEKASGSNTGVYVGNFTVDYQVMQTRDSDYLERYSATGMGTTILGNRVSHVFNLKGPSLVLDTACSSSLYGLHTACVALQNHECDAAIVAGANLIQSVEQHIGTMKAGVLSATSECHTFDTSADGYGRADGIGALYVKRLDDAIRDGDPIRSVIRGTAVNANGKTAGISLPDSDGQAAVIRKALARANVRPDEIAYVECHGTGTKVGDAIEVDGLSTVFLRTPDRPLMIGSVKSNIGHSEAASGISSVIKATMALERGQIPPTYGLKNINPKLRIEERNFQIPTELIQWPAHAAGARYIGVNSFGYGGANAHAVLEKVAIETRTSKPSVSQSAVVLPLSAATQASLDARREDMANLDWEQTNILDLAHTLASRRSNFNYRGFLVAPRGDGIAQSFKEQAFTTGTAASDAASKPLAFVFTGQGSQWAGMCRELFLEFPVFMKAISEMDSTLRIPTSSMNPAAPQPCCTAIQIALVQLLLSWDIRPAATVGHSSGEIAAAFAAGHISASEAIVIAYYRGFFASQNKADGAMMAAGLSETSASKDIAEQGLTDKIRVACVNAPESVTISGDSAAIDTLLAELQQRSIFARKLKTGGQAYHSHHMLALGRAYQSQLESILPTLGPSVMLPQYATMVSSVTGEAKVSGFGPAYWRQNLESQVKFSAAVTEMYKSNGQHYYVEVGPHSSMELPVKQTLQKSGMADADFKYAAPIKRFSNALTTALSFAGKLWLFGYSINWSLVNGLHSSSSKSRGQYRVLTDLPPYRFNYEKLLWSESRASIEYRQRKYPRHELLGSLVPGGNGQDFTFRNILRLGDVSWLSDHKLEETVVFPGAGYLGMAMEAVIQGAEIDRDAEKSLSFRFENVNITNALTLSQDHGAETEIFTSLQKSPITNASSSSIWWDFCISSYQDGVNVPHVKGAIAVSREAVELDSLYQAPEGVLEPTAKRTWYERMVKEGLNFGPEFQSIEKFVTPRMKMHSYASAKAPLKKTCGDVLSIYPIHPITLDAMMQTAIVATTLGKPRDLRAKVPTRFPSMTVNTPATASAQCDIHSIAKTTGFGSAEVGAEIVSDGKVIARMDRLRLAPYHAAPADNEDTRHPVFRVLWKPDPFGLGFMSNEGAQLHFKHFIEEANSPLDDASILKLGSMLDLLAHKNPRMRILELGNEIHEITLAAMTLLCAESEFKRMSSYSTASFSEDGFLSGGPVNLETGERCKEPSPFGENVFDMILIPVGGTWLSAYMDKVRSLLDKDGVILALCSGSSAEEISSSETLASVAYPVADGDASLVLAHTKPTKPNQEAFNKQNFLIVEREETALAPALENAISALKGVAPTRVTLDALTVDHIPSGTTVFTLCEARRPLLSTVSDTDMDKVKLMTDRAASLVWVTNGNTLQGERPDHALVSGLARSLVLEQPSLRFYTFDVDESEINPEITARHLIATLNQRGSTVDREFVQQAGTVRISRYVPDAGINSLFRAKQGLEMATLALKDAGLVRLGIESVGQFDTLFFKQAALPELGPNDVRIRVASVGVNAKDFYVLAGRVDTPNATCQLECTGTVEKVGSAVKSLAAGDNVVAMAPSHFETIQTLPEWACCKLQINEDLNVAATLAVPYATAIYALHHRANLRSGESVLIHSGAGGVGIAAIQIAKLAGAQIFTTVSTEEKRKYLVDNIGIEPQNIFSSRDTSFHEDVLKATKGRGVDVILNSLTGDQLHATWKCIANFGRFIEIGKLDLSTAGRLEMDQFLKNATFTAFDLSYLYNSTDDRMHQIWSDLLAQTIGLYREGKIKAIEPLQVFDVSEATAAFRSFSSRARLGRIAINLQKPDVKIRVQRLRHETVFSKEKSYIMIGCLGGLGRTVSRWMVQRGARKFVFLGRSGTAKPAAKALVDDIKASGAQCTVVTGDICNEEDVIATVAAAEGDIGGVVQAAMGLNVSKTSNLPNVSRPTLIYHMVSQ</sequence>
<dbReference type="PANTHER" id="PTHR43775:SF50">
    <property type="entry name" value="HIGHLY REDUCING POLYKETIDE SYNTHASE SRDA"/>
    <property type="match status" value="1"/>
</dbReference>
<dbReference type="Pfam" id="PF00698">
    <property type="entry name" value="Acyl_transf_1"/>
    <property type="match status" value="1"/>
</dbReference>
<dbReference type="PROSITE" id="PS52019">
    <property type="entry name" value="PKS_MFAS_DH"/>
    <property type="match status" value="1"/>
</dbReference>
<proteinExistence type="predicted"/>
<dbReference type="GO" id="GO:0004312">
    <property type="term" value="F:fatty acid synthase activity"/>
    <property type="evidence" value="ECO:0007669"/>
    <property type="project" value="TreeGrafter"/>
</dbReference>
<name>A0A9W8NAE2_9PEZI</name>
<feature type="active site" description="Proton donor; for dehydratase activity" evidence="8">
    <location>
        <position position="1067"/>
    </location>
</feature>
<dbReference type="Gene3D" id="3.10.129.110">
    <property type="entry name" value="Polyketide synthase dehydratase"/>
    <property type="match status" value="1"/>
</dbReference>
<dbReference type="Pfam" id="PF08659">
    <property type="entry name" value="KR"/>
    <property type="match status" value="1"/>
</dbReference>
<dbReference type="InterPro" id="IPR020841">
    <property type="entry name" value="PKS_Beta-ketoAc_synthase_dom"/>
</dbReference>
<dbReference type="InterPro" id="IPR042104">
    <property type="entry name" value="PKS_dehydratase_sf"/>
</dbReference>
<comment type="caution">
    <text evidence="11">The sequence shown here is derived from an EMBL/GenBank/DDBJ whole genome shotgun (WGS) entry which is preliminary data.</text>
</comment>
<evidence type="ECO:0000313" key="12">
    <source>
        <dbReference type="Proteomes" id="UP001148614"/>
    </source>
</evidence>
<keyword evidence="7" id="KW-0012">Acyltransferase</keyword>
<dbReference type="Pfam" id="PF08240">
    <property type="entry name" value="ADH_N"/>
    <property type="match status" value="1"/>
</dbReference>
<evidence type="ECO:0000256" key="3">
    <source>
        <dbReference type="ARBA" id="ARBA00022679"/>
    </source>
</evidence>
<dbReference type="InterPro" id="IPR032821">
    <property type="entry name" value="PKS_assoc"/>
</dbReference>
<dbReference type="InterPro" id="IPR016039">
    <property type="entry name" value="Thiolase-like"/>
</dbReference>
<dbReference type="Pfam" id="PF00107">
    <property type="entry name" value="ADH_zinc_N"/>
    <property type="match status" value="1"/>
</dbReference>
<dbReference type="InterPro" id="IPR001227">
    <property type="entry name" value="Ac_transferase_dom_sf"/>
</dbReference>
<dbReference type="PANTHER" id="PTHR43775">
    <property type="entry name" value="FATTY ACID SYNTHASE"/>
    <property type="match status" value="1"/>
</dbReference>
<dbReference type="InterPro" id="IPR014031">
    <property type="entry name" value="Ketoacyl_synth_C"/>
</dbReference>
<evidence type="ECO:0000256" key="4">
    <source>
        <dbReference type="ARBA" id="ARBA00022857"/>
    </source>
</evidence>
<dbReference type="Pfam" id="PF14765">
    <property type="entry name" value="PS-DH"/>
    <property type="match status" value="1"/>
</dbReference>
<keyword evidence="2" id="KW-0597">Phosphoprotein</keyword>
<evidence type="ECO:0000259" key="9">
    <source>
        <dbReference type="PROSITE" id="PS52004"/>
    </source>
</evidence>
<dbReference type="Gene3D" id="3.40.47.10">
    <property type="match status" value="1"/>
</dbReference>
<evidence type="ECO:0008006" key="13">
    <source>
        <dbReference type="Google" id="ProtNLM"/>
    </source>
</evidence>
<dbReference type="GO" id="GO:0008270">
    <property type="term" value="F:zinc ion binding"/>
    <property type="evidence" value="ECO:0007669"/>
    <property type="project" value="InterPro"/>
</dbReference>
<feature type="active site" description="Proton acceptor; for dehydratase activity" evidence="8">
    <location>
        <position position="883"/>
    </location>
</feature>
<feature type="domain" description="Ketosynthase family 3 (KS3)" evidence="9">
    <location>
        <begin position="1"/>
        <end position="382"/>
    </location>
</feature>
<dbReference type="InterPro" id="IPR050091">
    <property type="entry name" value="PKS_NRPS_Biosynth_Enz"/>
</dbReference>
<dbReference type="PROSITE" id="PS01162">
    <property type="entry name" value="QOR_ZETA_CRYSTAL"/>
    <property type="match status" value="1"/>
</dbReference>
<dbReference type="InterPro" id="IPR018201">
    <property type="entry name" value="Ketoacyl_synth_AS"/>
</dbReference>
<dbReference type="InterPro" id="IPR013149">
    <property type="entry name" value="ADH-like_C"/>
</dbReference>
<dbReference type="Gene3D" id="3.40.366.10">
    <property type="entry name" value="Malonyl-Coenzyme A Acyl Carrier Protein, domain 2"/>
    <property type="match status" value="1"/>
</dbReference>
<dbReference type="InterPro" id="IPR036291">
    <property type="entry name" value="NAD(P)-bd_dom_sf"/>
</dbReference>
<dbReference type="GO" id="GO:0044550">
    <property type="term" value="P:secondary metabolite biosynthetic process"/>
    <property type="evidence" value="ECO:0007669"/>
    <property type="project" value="UniProtKB-ARBA"/>
</dbReference>
<keyword evidence="1" id="KW-0596">Phosphopantetheine</keyword>
<dbReference type="InterPro" id="IPR049552">
    <property type="entry name" value="PKS_DH_N"/>
</dbReference>
<dbReference type="InterPro" id="IPR002364">
    <property type="entry name" value="Quin_OxRdtase/zeta-crystal_CS"/>
</dbReference>
<dbReference type="SUPFAM" id="SSF55048">
    <property type="entry name" value="Probable ACP-binding domain of malonyl-CoA ACP transacylase"/>
    <property type="match status" value="1"/>
</dbReference>
<accession>A0A9W8NAE2</accession>
<dbReference type="SMART" id="SM00827">
    <property type="entry name" value="PKS_AT"/>
    <property type="match status" value="1"/>
</dbReference>
<organism evidence="11 12">
    <name type="scientific">Xylaria arbuscula</name>
    <dbReference type="NCBI Taxonomy" id="114810"/>
    <lineage>
        <taxon>Eukaryota</taxon>
        <taxon>Fungi</taxon>
        <taxon>Dikarya</taxon>
        <taxon>Ascomycota</taxon>
        <taxon>Pezizomycotina</taxon>
        <taxon>Sordariomycetes</taxon>
        <taxon>Xylariomycetidae</taxon>
        <taxon>Xylariales</taxon>
        <taxon>Xylariaceae</taxon>
        <taxon>Xylaria</taxon>
    </lineage>
</organism>
<dbReference type="EMBL" id="JANPWZ010001482">
    <property type="protein sequence ID" value="KAJ3565476.1"/>
    <property type="molecule type" value="Genomic_DNA"/>
</dbReference>
<dbReference type="VEuPathDB" id="FungiDB:F4678DRAFT_427047"/>
<dbReference type="InterPro" id="IPR020843">
    <property type="entry name" value="ER"/>
</dbReference>
<dbReference type="InterPro" id="IPR056501">
    <property type="entry name" value="NAD-bd_HRPKS_sdrA"/>
</dbReference>
<dbReference type="Pfam" id="PF02801">
    <property type="entry name" value="Ketoacyl-synt_C"/>
    <property type="match status" value="1"/>
</dbReference>
<dbReference type="PROSITE" id="PS52004">
    <property type="entry name" value="KS3_2"/>
    <property type="match status" value="1"/>
</dbReference>
<dbReference type="InterPro" id="IPR013154">
    <property type="entry name" value="ADH-like_N"/>
</dbReference>
<dbReference type="InterPro" id="IPR014043">
    <property type="entry name" value="Acyl_transferase_dom"/>
</dbReference>
<keyword evidence="4" id="KW-0521">NADP</keyword>
<dbReference type="GO" id="GO:0004315">
    <property type="term" value="F:3-oxoacyl-[acyl-carrier-protein] synthase activity"/>
    <property type="evidence" value="ECO:0007669"/>
    <property type="project" value="InterPro"/>
</dbReference>
<dbReference type="Proteomes" id="UP001148614">
    <property type="component" value="Unassembled WGS sequence"/>
</dbReference>
<dbReference type="GO" id="GO:0016491">
    <property type="term" value="F:oxidoreductase activity"/>
    <property type="evidence" value="ECO:0007669"/>
    <property type="project" value="UniProtKB-KW"/>
</dbReference>
<keyword evidence="5" id="KW-0560">Oxidoreductase</keyword>
<evidence type="ECO:0000256" key="6">
    <source>
        <dbReference type="ARBA" id="ARBA00023268"/>
    </source>
</evidence>
<dbReference type="Pfam" id="PF16197">
    <property type="entry name" value="KAsynt_C_assoc"/>
    <property type="match status" value="1"/>
</dbReference>
<dbReference type="Gene3D" id="3.90.180.10">
    <property type="entry name" value="Medium-chain alcohol dehydrogenases, catalytic domain"/>
    <property type="match status" value="1"/>
</dbReference>
<evidence type="ECO:0000256" key="1">
    <source>
        <dbReference type="ARBA" id="ARBA00022450"/>
    </source>
</evidence>
<keyword evidence="3" id="KW-0808">Transferase</keyword>
<reference evidence="11" key="1">
    <citation type="submission" date="2022-07" db="EMBL/GenBank/DDBJ databases">
        <title>Genome Sequence of Xylaria arbuscula.</title>
        <authorList>
            <person name="Buettner E."/>
        </authorList>
    </citation>
    <scope>NUCLEOTIDE SEQUENCE</scope>
    <source>
        <strain evidence="11">VT107</strain>
    </source>
</reference>
<dbReference type="InterPro" id="IPR011032">
    <property type="entry name" value="GroES-like_sf"/>
</dbReference>
<evidence type="ECO:0000256" key="2">
    <source>
        <dbReference type="ARBA" id="ARBA00022553"/>
    </source>
</evidence>
<dbReference type="SMART" id="SM00822">
    <property type="entry name" value="PKS_KR"/>
    <property type="match status" value="1"/>
</dbReference>
<dbReference type="InterPro" id="IPR013968">
    <property type="entry name" value="PKS_KR"/>
</dbReference>
<keyword evidence="12" id="KW-1185">Reference proteome</keyword>
<dbReference type="SUPFAM" id="SSF51735">
    <property type="entry name" value="NAD(P)-binding Rossmann-fold domains"/>
    <property type="match status" value="2"/>
</dbReference>
<evidence type="ECO:0000313" key="11">
    <source>
        <dbReference type="EMBL" id="KAJ3565476.1"/>
    </source>
</evidence>
<feature type="domain" description="PKS/mFAS DH" evidence="10">
    <location>
        <begin position="851"/>
        <end position="1152"/>
    </location>
</feature>
<dbReference type="PROSITE" id="PS00606">
    <property type="entry name" value="KS3_1"/>
    <property type="match status" value="1"/>
</dbReference>
<dbReference type="InterPro" id="IPR049551">
    <property type="entry name" value="PKS_DH_C"/>
</dbReference>